<sequence>MTLRRPNHNRGTRSAALASLLRRAGRIGAACAAMICTLAAPSVAFGASSSPAVSSSASQSGSASASASNTSNTDATAGPDADSATDDDASAGTACTNAVCITADDLTPVVTSTSGYHVTVTVTNATADAIDPSTLNVSTNPLYTFTSRVDMQGWAEGEASIPTRTVLGSAQVEALAPGATAQAQVDVTADNAGLTAITTWGPKPLRISLSAGTRAATATLNTFLTRSTDGVRSADTPPLNITVAMPLTAGTWQTDDNLVTTLTTTSKDVDPQAAAVTDSQQRVAQTALITRHPMLQAVADPLYLSTFDTAPRTAAVMQPGYFDITAAATQQQSALEDAGIASTDWSAASAAGTDGGDAIAWQGQGAWTKEALTAAARQGYRTVIAGPDFEASSTAIAHTGSYAVSTDAGDVTVLAPQTALTRLAQNQATSDAARAEATEAGQMARFIAQSAFYQMEQPYADRVLLVTFTADASLQRVDQMMTAMEEASWITLTDLDAMRAATVYRTGDAAAKALPSESGVSAAASAAFARSLDVASSARRSAQRFADNVLETSGVPAASAQSAQRWMERVGAVQHALIVRALDGAGGNLVLADRTLELADALFDGVRISPSDSINVVSETAQMPVTVSNNHDFPVRVRVDSKTDSMQIVTSREVETVVPAHGEAQVTFTIRVLTSGHATAHLTLLDADGERFGDDHQTHISSKLQISDMSGTVIIALAVALGVLGLWRQFHRKKDPDE</sequence>
<keyword evidence="2" id="KW-0472">Membrane</keyword>
<evidence type="ECO:0000313" key="4">
    <source>
        <dbReference type="EMBL" id="NMN01022.1"/>
    </source>
</evidence>
<feature type="signal peptide" evidence="3">
    <location>
        <begin position="1"/>
        <end position="46"/>
    </location>
</feature>
<feature type="compositionally biased region" description="Low complexity" evidence="1">
    <location>
        <begin position="55"/>
        <end position="82"/>
    </location>
</feature>
<feature type="transmembrane region" description="Helical" evidence="2">
    <location>
        <begin position="709"/>
        <end position="727"/>
    </location>
</feature>
<dbReference type="AlphaFoldDB" id="A0A7Y0F4P4"/>
<keyword evidence="5" id="KW-1185">Reference proteome</keyword>
<dbReference type="EMBL" id="JAAIIH010000014">
    <property type="protein sequence ID" value="NMN01022.1"/>
    <property type="molecule type" value="Genomic_DNA"/>
</dbReference>
<gene>
    <name evidence="4" type="ORF">G1C96_1604</name>
</gene>
<protein>
    <submittedName>
        <fullName evidence="4">Uncharacterized protein</fullName>
    </submittedName>
</protein>
<evidence type="ECO:0000256" key="1">
    <source>
        <dbReference type="SAM" id="MobiDB-lite"/>
    </source>
</evidence>
<dbReference type="Proteomes" id="UP000588277">
    <property type="component" value="Unassembled WGS sequence"/>
</dbReference>
<feature type="chain" id="PRO_5031391429" evidence="3">
    <location>
        <begin position="47"/>
        <end position="738"/>
    </location>
</feature>
<name>A0A7Y0F4P4_9BIFI</name>
<dbReference type="RefSeq" id="WP_169276104.1">
    <property type="nucleotide sequence ID" value="NZ_JAAIIH010000014.1"/>
</dbReference>
<keyword evidence="2" id="KW-1133">Transmembrane helix</keyword>
<keyword evidence="3" id="KW-0732">Signal</keyword>
<reference evidence="4 5" key="1">
    <citation type="submission" date="2020-02" db="EMBL/GenBank/DDBJ databases">
        <title>Characterization of phylogenetic diversity of novel bifidobacterial species isolated in Czech ZOOs.</title>
        <authorList>
            <person name="Lugli G.A."/>
            <person name="Vera N.B."/>
            <person name="Ventura M."/>
        </authorList>
    </citation>
    <scope>NUCLEOTIDE SEQUENCE [LARGE SCALE GENOMIC DNA]</scope>
    <source>
        <strain evidence="4 5">DSM 109958</strain>
    </source>
</reference>
<evidence type="ECO:0000256" key="2">
    <source>
        <dbReference type="SAM" id="Phobius"/>
    </source>
</evidence>
<keyword evidence="2" id="KW-0812">Transmembrane</keyword>
<evidence type="ECO:0000256" key="3">
    <source>
        <dbReference type="SAM" id="SignalP"/>
    </source>
</evidence>
<proteinExistence type="predicted"/>
<feature type="region of interest" description="Disordered" evidence="1">
    <location>
        <begin position="55"/>
        <end position="89"/>
    </location>
</feature>
<dbReference type="InterPro" id="IPR046112">
    <property type="entry name" value="DUF6049"/>
</dbReference>
<dbReference type="Pfam" id="PF19516">
    <property type="entry name" value="DUF6049"/>
    <property type="match status" value="1"/>
</dbReference>
<organism evidence="4 5">
    <name type="scientific">Bifidobacterium moraviense</name>
    <dbReference type="NCBI Taxonomy" id="2675323"/>
    <lineage>
        <taxon>Bacteria</taxon>
        <taxon>Bacillati</taxon>
        <taxon>Actinomycetota</taxon>
        <taxon>Actinomycetes</taxon>
        <taxon>Bifidobacteriales</taxon>
        <taxon>Bifidobacteriaceae</taxon>
        <taxon>Bifidobacterium</taxon>
    </lineage>
</organism>
<accession>A0A7Y0F4P4</accession>
<evidence type="ECO:0000313" key="5">
    <source>
        <dbReference type="Proteomes" id="UP000588277"/>
    </source>
</evidence>
<comment type="caution">
    <text evidence="4">The sequence shown here is derived from an EMBL/GenBank/DDBJ whole genome shotgun (WGS) entry which is preliminary data.</text>
</comment>